<keyword evidence="3" id="KW-1185">Reference proteome</keyword>
<reference evidence="2" key="2">
    <citation type="submission" date="2020-03" db="EMBL/GenBank/DDBJ databases">
        <authorList>
            <person name="Fu F.-F."/>
            <person name="Chen J."/>
        </authorList>
    </citation>
    <scope>NUCLEOTIDE SEQUENCE</scope>
    <source>
        <strain evidence="2">Lc1</strain>
    </source>
</reference>
<dbReference type="AlphaFoldDB" id="A0A8H4C5D4"/>
<feature type="region of interest" description="Disordered" evidence="1">
    <location>
        <begin position="49"/>
        <end position="71"/>
    </location>
</feature>
<evidence type="ECO:0000256" key="1">
    <source>
        <dbReference type="SAM" id="MobiDB-lite"/>
    </source>
</evidence>
<organism evidence="2 3">
    <name type="scientific">Colletotrichum gloeosporioides</name>
    <name type="common">Anthracnose fungus</name>
    <name type="synonym">Glomerella cingulata</name>
    <dbReference type="NCBI Taxonomy" id="474922"/>
    <lineage>
        <taxon>Eukaryota</taxon>
        <taxon>Fungi</taxon>
        <taxon>Dikarya</taxon>
        <taxon>Ascomycota</taxon>
        <taxon>Pezizomycotina</taxon>
        <taxon>Sordariomycetes</taxon>
        <taxon>Hypocreomycetidae</taxon>
        <taxon>Glomerellales</taxon>
        <taxon>Glomerellaceae</taxon>
        <taxon>Colletotrichum</taxon>
        <taxon>Colletotrichum gloeosporioides species complex</taxon>
    </lineage>
</organism>
<gene>
    <name evidence="2" type="ORF">GCG54_00014347</name>
</gene>
<dbReference type="GeneID" id="69021461"/>
<name>A0A8H4C5D4_COLGL</name>
<comment type="caution">
    <text evidence="2">The sequence shown here is derived from an EMBL/GenBank/DDBJ whole genome shotgun (WGS) entry which is preliminary data.</text>
</comment>
<dbReference type="Proteomes" id="UP000613401">
    <property type="component" value="Unassembled WGS sequence"/>
</dbReference>
<dbReference type="EMBL" id="WVTB01000114">
    <property type="protein sequence ID" value="KAF3797487.1"/>
    <property type="molecule type" value="Genomic_DNA"/>
</dbReference>
<dbReference type="RefSeq" id="XP_045256651.1">
    <property type="nucleotide sequence ID" value="XM_045414185.1"/>
</dbReference>
<proteinExistence type="predicted"/>
<evidence type="ECO:0000313" key="3">
    <source>
        <dbReference type="Proteomes" id="UP000613401"/>
    </source>
</evidence>
<protein>
    <submittedName>
        <fullName evidence="2">Uncharacterized protein</fullName>
    </submittedName>
</protein>
<reference evidence="2" key="1">
    <citation type="journal article" date="2020" name="Phytopathology">
        <title>Genome sequence and comparative analysis of Colletotrichum gloeosporioides isolated from Liriodendron leaves.</title>
        <authorList>
            <person name="Fu F.F."/>
            <person name="Hao Z."/>
            <person name="Wang P."/>
            <person name="Lu Y."/>
            <person name="Xue L.J."/>
            <person name="Wei G."/>
            <person name="Tian Y."/>
            <person name="Baishi H."/>
            <person name="Xu H."/>
            <person name="Shi J."/>
            <person name="Cheng T."/>
            <person name="Wang G."/>
            <person name="Yi Y."/>
            <person name="Chen J."/>
        </authorList>
    </citation>
    <scope>NUCLEOTIDE SEQUENCE</scope>
    <source>
        <strain evidence="2">Lc1</strain>
    </source>
</reference>
<evidence type="ECO:0000313" key="2">
    <source>
        <dbReference type="EMBL" id="KAF3797487.1"/>
    </source>
</evidence>
<sequence length="95" mass="10762">MARLTYEFLATKGISDASVSGGLHFATKKLRDIWAASVIAELKQGEKADKVRDAVHDGDQEEDMSHHGEDLRSMRDIRRTEIILPLWVPYIHYGP</sequence>
<accession>A0A8H4C5D4</accession>